<sequence>MTDGAAARDDGRPAVVRRR</sequence>
<gene>
    <name evidence="1" type="ORF">G2W53_004277</name>
</gene>
<organism evidence="1 2">
    <name type="scientific">Senna tora</name>
    <dbReference type="NCBI Taxonomy" id="362788"/>
    <lineage>
        <taxon>Eukaryota</taxon>
        <taxon>Viridiplantae</taxon>
        <taxon>Streptophyta</taxon>
        <taxon>Embryophyta</taxon>
        <taxon>Tracheophyta</taxon>
        <taxon>Spermatophyta</taxon>
        <taxon>Magnoliopsida</taxon>
        <taxon>eudicotyledons</taxon>
        <taxon>Gunneridae</taxon>
        <taxon>Pentapetalae</taxon>
        <taxon>rosids</taxon>
        <taxon>fabids</taxon>
        <taxon>Fabales</taxon>
        <taxon>Fabaceae</taxon>
        <taxon>Caesalpinioideae</taxon>
        <taxon>Cassia clade</taxon>
        <taxon>Senna</taxon>
    </lineage>
</organism>
<dbReference type="Proteomes" id="UP000634136">
    <property type="component" value="Unassembled WGS sequence"/>
</dbReference>
<proteinExistence type="predicted"/>
<evidence type="ECO:0000313" key="2">
    <source>
        <dbReference type="Proteomes" id="UP000634136"/>
    </source>
</evidence>
<protein>
    <submittedName>
        <fullName evidence="1">Uncharacterized protein</fullName>
    </submittedName>
</protein>
<comment type="caution">
    <text evidence="1">The sequence shown here is derived from an EMBL/GenBank/DDBJ whole genome shotgun (WGS) entry which is preliminary data.</text>
</comment>
<accession>A0A835CH49</accession>
<dbReference type="AlphaFoldDB" id="A0A835CH49"/>
<keyword evidence="2" id="KW-1185">Reference proteome</keyword>
<dbReference type="EMBL" id="JAAIUW010000002">
    <property type="protein sequence ID" value="KAF7841979.1"/>
    <property type="molecule type" value="Genomic_DNA"/>
</dbReference>
<reference evidence="1" key="1">
    <citation type="submission" date="2020-09" db="EMBL/GenBank/DDBJ databases">
        <title>Genome-Enabled Discovery of Anthraquinone Biosynthesis in Senna tora.</title>
        <authorList>
            <person name="Kang S.-H."/>
            <person name="Pandey R.P."/>
            <person name="Lee C.-M."/>
            <person name="Sim J.-S."/>
            <person name="Jeong J.-T."/>
            <person name="Choi B.-S."/>
            <person name="Jung M."/>
            <person name="Ginzburg D."/>
            <person name="Zhao K."/>
            <person name="Won S.Y."/>
            <person name="Oh T.-J."/>
            <person name="Yu Y."/>
            <person name="Kim N.-H."/>
            <person name="Lee O.R."/>
            <person name="Lee T.-H."/>
            <person name="Bashyal P."/>
            <person name="Kim T.-S."/>
            <person name="Lee W.-H."/>
            <person name="Kawkins C."/>
            <person name="Kim C.-K."/>
            <person name="Kim J.S."/>
            <person name="Ahn B.O."/>
            <person name="Rhee S.Y."/>
            <person name="Sohng J.K."/>
        </authorList>
    </citation>
    <scope>NUCLEOTIDE SEQUENCE</scope>
    <source>
        <tissue evidence="1">Leaf</tissue>
    </source>
</reference>
<name>A0A835CH49_9FABA</name>
<evidence type="ECO:0000313" key="1">
    <source>
        <dbReference type="EMBL" id="KAF7841979.1"/>
    </source>
</evidence>